<dbReference type="SMART" id="SM00849">
    <property type="entry name" value="Lactamase_B"/>
    <property type="match status" value="1"/>
</dbReference>
<evidence type="ECO:0000256" key="13">
    <source>
        <dbReference type="SAM" id="SignalP"/>
    </source>
</evidence>
<dbReference type="Pfam" id="PF00753">
    <property type="entry name" value="Lactamase_B"/>
    <property type="match status" value="1"/>
</dbReference>
<evidence type="ECO:0000313" key="15">
    <source>
        <dbReference type="EMBL" id="PXY42929.1"/>
    </source>
</evidence>
<evidence type="ECO:0000256" key="9">
    <source>
        <dbReference type="ARBA" id="ARBA00022764"/>
    </source>
</evidence>
<evidence type="ECO:0000313" key="16">
    <source>
        <dbReference type="Proteomes" id="UP000247681"/>
    </source>
</evidence>
<dbReference type="OrthoDB" id="9769598at2"/>
<dbReference type="InterPro" id="IPR036866">
    <property type="entry name" value="RibonucZ/Hydroxyglut_hydro"/>
</dbReference>
<keyword evidence="16" id="KW-1185">Reference proteome</keyword>
<dbReference type="InterPro" id="IPR050855">
    <property type="entry name" value="NDM-1-like"/>
</dbReference>
<dbReference type="SUPFAM" id="SSF56281">
    <property type="entry name" value="Metallo-hydrolase/oxidoreductase"/>
    <property type="match status" value="1"/>
</dbReference>
<evidence type="ECO:0000256" key="10">
    <source>
        <dbReference type="ARBA" id="ARBA00022801"/>
    </source>
</evidence>
<dbReference type="NCBIfam" id="NF033088">
    <property type="entry name" value="bla_subclass_B1"/>
    <property type="match status" value="1"/>
</dbReference>
<dbReference type="InterPro" id="IPR001279">
    <property type="entry name" value="Metallo-B-lactamas"/>
</dbReference>
<comment type="similarity">
    <text evidence="4">Belongs to the metallo-beta-lactamase superfamily. Class-B beta-lactamase family.</text>
</comment>
<gene>
    <name evidence="15" type="ORF">DMB68_22950</name>
</gene>
<evidence type="ECO:0000256" key="4">
    <source>
        <dbReference type="ARBA" id="ARBA00005250"/>
    </source>
</evidence>
<dbReference type="InterPro" id="IPR058199">
    <property type="entry name" value="BlaB//VIM/IMP-1"/>
</dbReference>
<keyword evidence="8 13" id="KW-0732">Signal</keyword>
<proteinExistence type="inferred from homology"/>
<feature type="domain" description="Metallo-beta-lactamase" evidence="14">
    <location>
        <begin position="51"/>
        <end position="220"/>
    </location>
</feature>
<comment type="catalytic activity">
    <reaction evidence="1">
        <text>a beta-lactam + H2O = a substituted beta-amino acid</text>
        <dbReference type="Rhea" id="RHEA:20401"/>
        <dbReference type="ChEBI" id="CHEBI:15377"/>
        <dbReference type="ChEBI" id="CHEBI:35627"/>
        <dbReference type="ChEBI" id="CHEBI:140347"/>
        <dbReference type="EC" id="3.5.2.6"/>
    </reaction>
</comment>
<keyword evidence="9" id="KW-0574">Periplasm</keyword>
<evidence type="ECO:0000256" key="7">
    <source>
        <dbReference type="ARBA" id="ARBA00022723"/>
    </source>
</evidence>
<dbReference type="PANTHER" id="PTHR42951">
    <property type="entry name" value="METALLO-BETA-LACTAMASE DOMAIN-CONTAINING"/>
    <property type="match status" value="1"/>
</dbReference>
<evidence type="ECO:0000256" key="6">
    <source>
        <dbReference type="ARBA" id="ARBA00012865"/>
    </source>
</evidence>
<comment type="caution">
    <text evidence="15">The sequence shown here is derived from an EMBL/GenBank/DDBJ whole genome shotgun (WGS) entry which is preliminary data.</text>
</comment>
<dbReference type="Gene3D" id="3.60.15.10">
    <property type="entry name" value="Ribonuclease Z/Hydroxyacylglutathione hydrolase-like"/>
    <property type="match status" value="1"/>
</dbReference>
<keyword evidence="10" id="KW-0378">Hydrolase</keyword>
<reference evidence="15 16" key="1">
    <citation type="submission" date="2018-05" db="EMBL/GenBank/DDBJ databases">
        <title>Flavobacterium sp. strain IMCC34758, incomplete genome.</title>
        <authorList>
            <person name="Joung Y."/>
        </authorList>
    </citation>
    <scope>NUCLEOTIDE SEQUENCE [LARGE SCALE GENOMIC DNA]</scope>
    <source>
        <strain evidence="15 16">IMCC34758</strain>
    </source>
</reference>
<dbReference type="PANTHER" id="PTHR42951:SF4">
    <property type="entry name" value="ACYL-COENZYME A THIOESTERASE MBLAC2"/>
    <property type="match status" value="1"/>
</dbReference>
<dbReference type="EMBL" id="QJHL01000010">
    <property type="protein sequence ID" value="PXY42929.1"/>
    <property type="molecule type" value="Genomic_DNA"/>
</dbReference>
<keyword evidence="12" id="KW-0046">Antibiotic resistance</keyword>
<name>A0A2V4BV85_9FLAO</name>
<dbReference type="RefSeq" id="WP_110348961.1">
    <property type="nucleotide sequence ID" value="NZ_QJHL01000010.1"/>
</dbReference>
<evidence type="ECO:0000256" key="8">
    <source>
        <dbReference type="ARBA" id="ARBA00022729"/>
    </source>
</evidence>
<dbReference type="AlphaFoldDB" id="A0A2V4BV85"/>
<protein>
    <recommendedName>
        <fullName evidence="6">beta-lactamase</fullName>
        <ecNumber evidence="6">3.5.2.6</ecNumber>
    </recommendedName>
</protein>
<evidence type="ECO:0000256" key="12">
    <source>
        <dbReference type="ARBA" id="ARBA00023251"/>
    </source>
</evidence>
<comment type="subcellular location">
    <subcellularLocation>
        <location evidence="3">Periplasm</location>
    </subcellularLocation>
</comment>
<dbReference type="Proteomes" id="UP000247681">
    <property type="component" value="Unassembled WGS sequence"/>
</dbReference>
<dbReference type="EC" id="3.5.2.6" evidence="6"/>
<keyword evidence="7" id="KW-0479">Metal-binding</keyword>
<accession>A0A2V4BV85</accession>
<evidence type="ECO:0000256" key="5">
    <source>
        <dbReference type="ARBA" id="ARBA00011245"/>
    </source>
</evidence>
<feature type="chain" id="PRO_5015944435" description="beta-lactamase" evidence="13">
    <location>
        <begin position="20"/>
        <end position="248"/>
    </location>
</feature>
<feature type="signal peptide" evidence="13">
    <location>
        <begin position="1"/>
        <end position="19"/>
    </location>
</feature>
<dbReference type="NCBIfam" id="NF000450">
    <property type="entry name" value="bla-B1-FLAV"/>
    <property type="match status" value="1"/>
</dbReference>
<sequence length="248" mass="28534">MRKLASIILFLTMLSNSFGQSKNSPLQISHLTGDFYIYKTFHDYKGMLISANAMYLVTDKGVVLFDTPWDQTQYQPLLDSIKTKHKKDVIMCFATHSHDDRAGGLEFYRQKGIKTYTIKVTDEILKSENKKRAEFIIPNDTIFTVGKHRFEVYYPGRGHAQDNIVVWFNKEKVLYGGCFIKSAEAKDLGYLGDADVKEWEKSIQKVQAKFKKPIYIIPGHDNWTNIVSLTHTLKMVQKYNTAQTSGKK</sequence>
<organism evidence="15 16">
    <name type="scientific">Flavobacterium hydrophilum</name>
    <dbReference type="NCBI Taxonomy" id="2211445"/>
    <lineage>
        <taxon>Bacteria</taxon>
        <taxon>Pseudomonadati</taxon>
        <taxon>Bacteroidota</taxon>
        <taxon>Flavobacteriia</taxon>
        <taxon>Flavobacteriales</taxon>
        <taxon>Flavobacteriaceae</taxon>
        <taxon>Flavobacterium</taxon>
    </lineage>
</organism>
<comment type="subunit">
    <text evidence="5">Monomer.</text>
</comment>
<comment type="cofactor">
    <cofactor evidence="2">
        <name>Zn(2+)</name>
        <dbReference type="ChEBI" id="CHEBI:29105"/>
    </cofactor>
</comment>
<dbReference type="GO" id="GO:0017001">
    <property type="term" value="P:antibiotic catabolic process"/>
    <property type="evidence" value="ECO:0007669"/>
    <property type="project" value="UniProtKB-ARBA"/>
</dbReference>
<evidence type="ECO:0000256" key="2">
    <source>
        <dbReference type="ARBA" id="ARBA00001947"/>
    </source>
</evidence>
<evidence type="ECO:0000256" key="1">
    <source>
        <dbReference type="ARBA" id="ARBA00001526"/>
    </source>
</evidence>
<keyword evidence="11" id="KW-0862">Zinc</keyword>
<evidence type="ECO:0000259" key="14">
    <source>
        <dbReference type="SMART" id="SM00849"/>
    </source>
</evidence>
<dbReference type="NCBIfam" id="NF012146">
    <property type="entry name" value="blaB-IND-MUS"/>
    <property type="match status" value="1"/>
</dbReference>
<dbReference type="NCBIfam" id="NF012229">
    <property type="entry name" value="bla_class_B_core"/>
    <property type="match status" value="1"/>
</dbReference>
<evidence type="ECO:0000256" key="11">
    <source>
        <dbReference type="ARBA" id="ARBA00022833"/>
    </source>
</evidence>
<evidence type="ECO:0000256" key="3">
    <source>
        <dbReference type="ARBA" id="ARBA00004418"/>
    </source>
</evidence>